<dbReference type="EMBL" id="JBIAZU010000005">
    <property type="protein sequence ID" value="MFF5293460.1"/>
    <property type="molecule type" value="Genomic_DNA"/>
</dbReference>
<keyword evidence="2" id="KW-1185">Reference proteome</keyword>
<dbReference type="RefSeq" id="WP_020518017.1">
    <property type="nucleotide sequence ID" value="NZ_JBIAZU010000005.1"/>
</dbReference>
<comment type="caution">
    <text evidence="1">The sequence shown here is derived from an EMBL/GenBank/DDBJ whole genome shotgun (WGS) entry which is preliminary data.</text>
</comment>
<dbReference type="Pfam" id="PF06108">
    <property type="entry name" value="DUF952"/>
    <property type="match status" value="1"/>
</dbReference>
<sequence>MILHICPRDTWEAARAAGVYEGDTLATDGFIHCSTEQWVHMPATLRFRGRTDLLLLEIAEDRLPVEVTWEEGDPPHPEGALFPHLYAALPTAAVVAVHDYQPNEDGSFSPPNI</sequence>
<dbReference type="PANTHER" id="PTHR34129">
    <property type="entry name" value="BLR1139 PROTEIN"/>
    <property type="match status" value="1"/>
</dbReference>
<dbReference type="SUPFAM" id="SSF56399">
    <property type="entry name" value="ADP-ribosylation"/>
    <property type="match status" value="1"/>
</dbReference>
<dbReference type="Proteomes" id="UP001602245">
    <property type="component" value="Unassembled WGS sequence"/>
</dbReference>
<protein>
    <submittedName>
        <fullName evidence="1">DUF952 domain-containing protein</fullName>
    </submittedName>
</protein>
<name>A0ABW6WLY4_9ACTN</name>
<dbReference type="Gene3D" id="3.20.170.20">
    <property type="entry name" value="Protein of unknown function DUF952"/>
    <property type="match status" value="1"/>
</dbReference>
<evidence type="ECO:0000313" key="2">
    <source>
        <dbReference type="Proteomes" id="UP001602245"/>
    </source>
</evidence>
<accession>A0ABW6WLY4</accession>
<dbReference type="PANTHER" id="PTHR34129:SF1">
    <property type="entry name" value="DUF952 DOMAIN-CONTAINING PROTEIN"/>
    <property type="match status" value="1"/>
</dbReference>
<reference evidence="1 2" key="1">
    <citation type="submission" date="2024-10" db="EMBL/GenBank/DDBJ databases">
        <title>The Natural Products Discovery Center: Release of the First 8490 Sequenced Strains for Exploring Actinobacteria Biosynthetic Diversity.</title>
        <authorList>
            <person name="Kalkreuter E."/>
            <person name="Kautsar S.A."/>
            <person name="Yang D."/>
            <person name="Bader C.D."/>
            <person name="Teijaro C.N."/>
            <person name="Fluegel L."/>
            <person name="Davis C.M."/>
            <person name="Simpson J.R."/>
            <person name="Lauterbach L."/>
            <person name="Steele A.D."/>
            <person name="Gui C."/>
            <person name="Meng S."/>
            <person name="Li G."/>
            <person name="Viehrig K."/>
            <person name="Ye F."/>
            <person name="Su P."/>
            <person name="Kiefer A.F."/>
            <person name="Nichols A."/>
            <person name="Cepeda A.J."/>
            <person name="Yan W."/>
            <person name="Fan B."/>
            <person name="Jiang Y."/>
            <person name="Adhikari A."/>
            <person name="Zheng C.-J."/>
            <person name="Schuster L."/>
            <person name="Cowan T.M."/>
            <person name="Smanski M.J."/>
            <person name="Chevrette M.G."/>
            <person name="De Carvalho L.P.S."/>
            <person name="Shen B."/>
        </authorList>
    </citation>
    <scope>NUCLEOTIDE SEQUENCE [LARGE SCALE GENOMIC DNA]</scope>
    <source>
        <strain evidence="1 2">NPDC000087</strain>
    </source>
</reference>
<evidence type="ECO:0000313" key="1">
    <source>
        <dbReference type="EMBL" id="MFF5293460.1"/>
    </source>
</evidence>
<proteinExistence type="predicted"/>
<dbReference type="InterPro" id="IPR009297">
    <property type="entry name" value="DUF952"/>
</dbReference>
<gene>
    <name evidence="1" type="ORF">ACFY35_28840</name>
</gene>
<organism evidence="1 2">
    <name type="scientific">Paractinoplanes globisporus</name>
    <dbReference type="NCBI Taxonomy" id="113565"/>
    <lineage>
        <taxon>Bacteria</taxon>
        <taxon>Bacillati</taxon>
        <taxon>Actinomycetota</taxon>
        <taxon>Actinomycetes</taxon>
        <taxon>Micromonosporales</taxon>
        <taxon>Micromonosporaceae</taxon>
        <taxon>Paractinoplanes</taxon>
    </lineage>
</organism>